<sequence>MARGLMITFIVLACALEAAHRADGQSQVGQCLVGCGQKLVSCAIGCGTGGGGIGALTCFQSCGTGNTGCVTSCFRTHALPKPKLIS</sequence>
<name>A0A830CEH2_9LAMI</name>
<organism evidence="2 3">
    <name type="scientific">Phtheirospermum japonicum</name>
    <dbReference type="NCBI Taxonomy" id="374723"/>
    <lineage>
        <taxon>Eukaryota</taxon>
        <taxon>Viridiplantae</taxon>
        <taxon>Streptophyta</taxon>
        <taxon>Embryophyta</taxon>
        <taxon>Tracheophyta</taxon>
        <taxon>Spermatophyta</taxon>
        <taxon>Magnoliopsida</taxon>
        <taxon>eudicotyledons</taxon>
        <taxon>Gunneridae</taxon>
        <taxon>Pentapetalae</taxon>
        <taxon>asterids</taxon>
        <taxon>lamiids</taxon>
        <taxon>Lamiales</taxon>
        <taxon>Orobanchaceae</taxon>
        <taxon>Orobanchaceae incertae sedis</taxon>
        <taxon>Phtheirospermum</taxon>
    </lineage>
</organism>
<evidence type="ECO:0000313" key="3">
    <source>
        <dbReference type="Proteomes" id="UP000653305"/>
    </source>
</evidence>
<proteinExistence type="predicted"/>
<keyword evidence="1" id="KW-0732">Signal</keyword>
<keyword evidence="3" id="KW-1185">Reference proteome</keyword>
<dbReference type="Proteomes" id="UP000653305">
    <property type="component" value="Unassembled WGS sequence"/>
</dbReference>
<evidence type="ECO:0000313" key="2">
    <source>
        <dbReference type="EMBL" id="GFP97606.1"/>
    </source>
</evidence>
<evidence type="ECO:0000256" key="1">
    <source>
        <dbReference type="SAM" id="SignalP"/>
    </source>
</evidence>
<comment type="caution">
    <text evidence="2">The sequence shown here is derived from an EMBL/GenBank/DDBJ whole genome shotgun (WGS) entry which is preliminary data.</text>
</comment>
<feature type="signal peptide" evidence="1">
    <location>
        <begin position="1"/>
        <end position="24"/>
    </location>
</feature>
<reference evidence="2" key="1">
    <citation type="submission" date="2020-07" db="EMBL/GenBank/DDBJ databases">
        <title>Ethylene signaling mediates host invasion by parasitic plants.</title>
        <authorList>
            <person name="Yoshida S."/>
        </authorList>
    </citation>
    <scope>NUCLEOTIDE SEQUENCE</scope>
    <source>
        <strain evidence="2">Okayama</strain>
    </source>
</reference>
<feature type="chain" id="PRO_5033040592" evidence="1">
    <location>
        <begin position="25"/>
        <end position="86"/>
    </location>
</feature>
<dbReference type="AlphaFoldDB" id="A0A830CEH2"/>
<accession>A0A830CEH2</accession>
<dbReference type="EMBL" id="BMAC01000496">
    <property type="protein sequence ID" value="GFP97606.1"/>
    <property type="molecule type" value="Genomic_DNA"/>
</dbReference>
<gene>
    <name evidence="2" type="ORF">PHJA_001904700</name>
</gene>
<protein>
    <submittedName>
        <fullName evidence="2">Uncharacterized protein</fullName>
    </submittedName>
</protein>